<proteinExistence type="predicted"/>
<feature type="non-terminal residue" evidence="1">
    <location>
        <position position="1"/>
    </location>
</feature>
<name>A0AAW1GFZ3_SAPOF</name>
<dbReference type="AlphaFoldDB" id="A0AAW1GFZ3"/>
<gene>
    <name evidence="1" type="ORF">RND81_O151800</name>
</gene>
<evidence type="ECO:0000313" key="1">
    <source>
        <dbReference type="EMBL" id="KAK9661139.1"/>
    </source>
</evidence>
<evidence type="ECO:0000313" key="2">
    <source>
        <dbReference type="Proteomes" id="UP001443914"/>
    </source>
</evidence>
<keyword evidence="2" id="KW-1185">Reference proteome</keyword>
<sequence length="105" mass="12373">NLRIYSNDTVVPYHYRRNSGQDMYFLGNEKKPIDFHLVFWSKFFDSSILNKILFFNDGMHLYSLIFSNSRTLCSVSRIIEISKKTISTENTIYGYFNRDTVGKGH</sequence>
<accession>A0AAW1GFZ3</accession>
<organism evidence="1 2">
    <name type="scientific">Saponaria officinalis</name>
    <name type="common">Common soapwort</name>
    <name type="synonym">Lychnis saponaria</name>
    <dbReference type="NCBI Taxonomy" id="3572"/>
    <lineage>
        <taxon>Eukaryota</taxon>
        <taxon>Viridiplantae</taxon>
        <taxon>Streptophyta</taxon>
        <taxon>Embryophyta</taxon>
        <taxon>Tracheophyta</taxon>
        <taxon>Spermatophyta</taxon>
        <taxon>Magnoliopsida</taxon>
        <taxon>eudicotyledons</taxon>
        <taxon>Gunneridae</taxon>
        <taxon>Pentapetalae</taxon>
        <taxon>Caryophyllales</taxon>
        <taxon>Caryophyllaceae</taxon>
        <taxon>Caryophylleae</taxon>
        <taxon>Saponaria</taxon>
    </lineage>
</organism>
<comment type="caution">
    <text evidence="1">The sequence shown here is derived from an EMBL/GenBank/DDBJ whole genome shotgun (WGS) entry which is preliminary data.</text>
</comment>
<dbReference type="EMBL" id="JBDFQZ010000081">
    <property type="protein sequence ID" value="KAK9661139.1"/>
    <property type="molecule type" value="Genomic_DNA"/>
</dbReference>
<protein>
    <submittedName>
        <fullName evidence="1">Uncharacterized protein</fullName>
    </submittedName>
</protein>
<dbReference type="Proteomes" id="UP001443914">
    <property type="component" value="Unassembled WGS sequence"/>
</dbReference>
<reference evidence="1" key="1">
    <citation type="submission" date="2024-03" db="EMBL/GenBank/DDBJ databases">
        <title>WGS assembly of Saponaria officinalis var. Norfolk2.</title>
        <authorList>
            <person name="Jenkins J."/>
            <person name="Shu S."/>
            <person name="Grimwood J."/>
            <person name="Barry K."/>
            <person name="Goodstein D."/>
            <person name="Schmutz J."/>
            <person name="Leebens-Mack J."/>
            <person name="Osbourn A."/>
        </authorList>
    </citation>
    <scope>NUCLEOTIDE SEQUENCE [LARGE SCALE GENOMIC DNA]</scope>
    <source>
        <strain evidence="1">JIC</strain>
    </source>
</reference>